<accession>A0ABR4C5Q6</accession>
<comment type="caution">
    <text evidence="3">The sequence shown here is derived from an EMBL/GenBank/DDBJ whole genome shotgun (WGS) entry which is preliminary data.</text>
</comment>
<dbReference type="CDD" id="cd00590">
    <property type="entry name" value="RRM_SF"/>
    <property type="match status" value="1"/>
</dbReference>
<reference evidence="3 4" key="1">
    <citation type="journal article" date="2024" name="Commun. Biol.">
        <title>Comparative genomic analysis of thermophilic fungi reveals convergent evolutionary adaptations and gene losses.</title>
        <authorList>
            <person name="Steindorff A.S."/>
            <person name="Aguilar-Pontes M.V."/>
            <person name="Robinson A.J."/>
            <person name="Andreopoulos B."/>
            <person name="LaButti K."/>
            <person name="Kuo A."/>
            <person name="Mondo S."/>
            <person name="Riley R."/>
            <person name="Otillar R."/>
            <person name="Haridas S."/>
            <person name="Lipzen A."/>
            <person name="Grimwood J."/>
            <person name="Schmutz J."/>
            <person name="Clum A."/>
            <person name="Reid I.D."/>
            <person name="Moisan M.C."/>
            <person name="Butler G."/>
            <person name="Nguyen T.T.M."/>
            <person name="Dewar K."/>
            <person name="Conant G."/>
            <person name="Drula E."/>
            <person name="Henrissat B."/>
            <person name="Hansel C."/>
            <person name="Singer S."/>
            <person name="Hutchinson M.I."/>
            <person name="de Vries R.P."/>
            <person name="Natvig D.O."/>
            <person name="Powell A.J."/>
            <person name="Tsang A."/>
            <person name="Grigoriev I.V."/>
        </authorList>
    </citation>
    <scope>NUCLEOTIDE SEQUENCE [LARGE SCALE GENOMIC DNA]</scope>
    <source>
        <strain evidence="3 4">CBS 494.80</strain>
    </source>
</reference>
<evidence type="ECO:0000313" key="3">
    <source>
        <dbReference type="EMBL" id="KAL2065272.1"/>
    </source>
</evidence>
<evidence type="ECO:0000256" key="2">
    <source>
        <dbReference type="SAM" id="MobiDB-lite"/>
    </source>
</evidence>
<feature type="compositionally biased region" description="Polar residues" evidence="2">
    <location>
        <begin position="91"/>
        <end position="107"/>
    </location>
</feature>
<feature type="coiled-coil region" evidence="1">
    <location>
        <begin position="35"/>
        <end position="62"/>
    </location>
</feature>
<protein>
    <submittedName>
        <fullName evidence="3">Uncharacterized protein</fullName>
    </submittedName>
</protein>
<feature type="region of interest" description="Disordered" evidence="2">
    <location>
        <begin position="75"/>
        <end position="189"/>
    </location>
</feature>
<keyword evidence="1" id="KW-0175">Coiled coil</keyword>
<proteinExistence type="predicted"/>
<sequence>MADPQINPVVAPGAPGQRNIYTLFQERLKGMTTHNDTLSQNNASLREENATLKKENVALKEEIAALKSPANSIWARDRSESASAPIESSEGDGSNDQNLDSKSTTGIDQRLDPPGVGDGTSESSVAIGCELESTVAKSPSTSSEESSLTANGSTISHISPSPASSQSTACSTSVQPSEVPATGDSSTQLFRRQPDPIKVLCSSRETSCEQIRYLFLSNESFQSVDKLVPESDMRGDEVRYCTCLSFSDSIGARIAIADMNGTIFKGYPLELAVYVESRIDKKRPLEIWIRGWNIELRSKEDRLQLMSTAFPKERGRMTYKIEAFDHVLDAIIDKYPGLDILAMDKEKLLFPALHDDQSVLFHRAVILNSLGKLKERWSEIEFYDVVFEMYLPCSKAERTIVPFVATNHRNEIGHEDEGISAWLVDNTTLLEFIHEDLDKFEGTWSIEDSRRRDRIAHERYLRDENTD</sequence>
<keyword evidence="4" id="KW-1185">Reference proteome</keyword>
<feature type="compositionally biased region" description="Low complexity" evidence="2">
    <location>
        <begin position="138"/>
        <end position="173"/>
    </location>
</feature>
<organism evidence="3 4">
    <name type="scientific">Oculimacula yallundae</name>
    <dbReference type="NCBI Taxonomy" id="86028"/>
    <lineage>
        <taxon>Eukaryota</taxon>
        <taxon>Fungi</taxon>
        <taxon>Dikarya</taxon>
        <taxon>Ascomycota</taxon>
        <taxon>Pezizomycotina</taxon>
        <taxon>Leotiomycetes</taxon>
        <taxon>Helotiales</taxon>
        <taxon>Ploettnerulaceae</taxon>
        <taxon>Oculimacula</taxon>
    </lineage>
</organism>
<dbReference type="EMBL" id="JAZHXI010000012">
    <property type="protein sequence ID" value="KAL2065272.1"/>
    <property type="molecule type" value="Genomic_DNA"/>
</dbReference>
<dbReference type="Proteomes" id="UP001595075">
    <property type="component" value="Unassembled WGS sequence"/>
</dbReference>
<evidence type="ECO:0000256" key="1">
    <source>
        <dbReference type="SAM" id="Coils"/>
    </source>
</evidence>
<name>A0ABR4C5Q6_9HELO</name>
<evidence type="ECO:0000313" key="4">
    <source>
        <dbReference type="Proteomes" id="UP001595075"/>
    </source>
</evidence>
<gene>
    <name evidence="3" type="ORF">VTL71DRAFT_2941</name>
</gene>